<proteinExistence type="predicted"/>
<evidence type="ECO:0000313" key="2">
    <source>
        <dbReference type="EMBL" id="BBO67813.1"/>
    </source>
</evidence>
<organism evidence="2 3">
    <name type="scientific">Desulfosarcina alkanivorans</name>
    <dbReference type="NCBI Taxonomy" id="571177"/>
    <lineage>
        <taxon>Bacteria</taxon>
        <taxon>Pseudomonadati</taxon>
        <taxon>Thermodesulfobacteriota</taxon>
        <taxon>Desulfobacteria</taxon>
        <taxon>Desulfobacterales</taxon>
        <taxon>Desulfosarcinaceae</taxon>
        <taxon>Desulfosarcina</taxon>
    </lineage>
</organism>
<dbReference type="Proteomes" id="UP000427906">
    <property type="component" value="Chromosome"/>
</dbReference>
<dbReference type="InterPro" id="IPR026889">
    <property type="entry name" value="Zn_Tnp"/>
</dbReference>
<dbReference type="Pfam" id="PF14319">
    <property type="entry name" value="Zn_Tnp_IS91"/>
    <property type="match status" value="1"/>
</dbReference>
<keyword evidence="3" id="KW-1185">Reference proteome</keyword>
<feature type="domain" description="Transposase zinc-binding" evidence="1">
    <location>
        <begin position="35"/>
        <end position="119"/>
    </location>
</feature>
<dbReference type="KEGG" id="dalk:DSCA_17430"/>
<gene>
    <name evidence="2" type="ORF">DSCA_17430</name>
</gene>
<evidence type="ECO:0000259" key="1">
    <source>
        <dbReference type="Pfam" id="PF14319"/>
    </source>
</evidence>
<protein>
    <recommendedName>
        <fullName evidence="1">Transposase zinc-binding domain-containing protein</fullName>
    </recommendedName>
</protein>
<dbReference type="AlphaFoldDB" id="A0A5K7YGX4"/>
<accession>A0A5K7YGX4</accession>
<reference evidence="2 3" key="1">
    <citation type="submission" date="2019-11" db="EMBL/GenBank/DDBJ databases">
        <title>Comparative genomics of hydrocarbon-degrading Desulfosarcina strains.</title>
        <authorList>
            <person name="Watanabe M."/>
            <person name="Kojima H."/>
            <person name="Fukui M."/>
        </authorList>
    </citation>
    <scope>NUCLEOTIDE SEQUENCE [LARGE SCALE GENOMIC DNA]</scope>
    <source>
        <strain evidence="2 3">PL12</strain>
    </source>
</reference>
<sequence>MTKAVYLQRKPQESPYYQCVEDNFETFEQVYDDRFPRQYGFFRPYVKQVIYRYLDCGILQNGFARVRCGEYGHEYLLDFSCKRKHFCPSCHQKPVVEFGEWLCRDVVKAVSNRHVVLSIQKILRRYFLYDRKLLSELSRCRWAALKAVYKTAIQDEKAVPGAVLAIQTFGDLLGIIPTCTS</sequence>
<name>A0A5K7YGX4_9BACT</name>
<dbReference type="EMBL" id="AP021874">
    <property type="protein sequence ID" value="BBO67813.1"/>
    <property type="molecule type" value="Genomic_DNA"/>
</dbReference>
<evidence type="ECO:0000313" key="3">
    <source>
        <dbReference type="Proteomes" id="UP000427906"/>
    </source>
</evidence>
<dbReference type="RefSeq" id="WP_167527672.1">
    <property type="nucleotide sequence ID" value="NZ_AP021874.1"/>
</dbReference>